<evidence type="ECO:0000256" key="1">
    <source>
        <dbReference type="SAM" id="MobiDB-lite"/>
    </source>
</evidence>
<evidence type="ECO:0000313" key="3">
    <source>
        <dbReference type="Proteomes" id="UP000740926"/>
    </source>
</evidence>
<gene>
    <name evidence="2" type="ORF">G6F50_017334</name>
</gene>
<feature type="compositionally biased region" description="Low complexity" evidence="1">
    <location>
        <begin position="58"/>
        <end position="71"/>
    </location>
</feature>
<dbReference type="Proteomes" id="UP000740926">
    <property type="component" value="Unassembled WGS sequence"/>
</dbReference>
<dbReference type="EMBL" id="JAANIU010012530">
    <property type="protein sequence ID" value="KAG1530415.1"/>
    <property type="molecule type" value="Genomic_DNA"/>
</dbReference>
<evidence type="ECO:0000313" key="2">
    <source>
        <dbReference type="EMBL" id="KAG1530415.1"/>
    </source>
</evidence>
<keyword evidence="3" id="KW-1185">Reference proteome</keyword>
<name>A0A9P6XQY3_9FUNG</name>
<organism evidence="2 3">
    <name type="scientific">Rhizopus delemar</name>
    <dbReference type="NCBI Taxonomy" id="936053"/>
    <lineage>
        <taxon>Eukaryota</taxon>
        <taxon>Fungi</taxon>
        <taxon>Fungi incertae sedis</taxon>
        <taxon>Mucoromycota</taxon>
        <taxon>Mucoromycotina</taxon>
        <taxon>Mucoromycetes</taxon>
        <taxon>Mucorales</taxon>
        <taxon>Mucorineae</taxon>
        <taxon>Rhizopodaceae</taxon>
        <taxon>Rhizopus</taxon>
    </lineage>
</organism>
<protein>
    <submittedName>
        <fullName evidence="2">Uncharacterized protein</fullName>
    </submittedName>
</protein>
<dbReference type="AlphaFoldDB" id="A0A9P6XQY3"/>
<proteinExistence type="predicted"/>
<reference evidence="2 3" key="1">
    <citation type="journal article" date="2020" name="Microb. Genom.">
        <title>Genetic diversity of clinical and environmental Mucorales isolates obtained from an investigation of mucormycosis cases among solid organ transplant recipients.</title>
        <authorList>
            <person name="Nguyen M.H."/>
            <person name="Kaul D."/>
            <person name="Muto C."/>
            <person name="Cheng S.J."/>
            <person name="Richter R.A."/>
            <person name="Bruno V.M."/>
            <person name="Liu G."/>
            <person name="Beyhan S."/>
            <person name="Sundermann A.J."/>
            <person name="Mounaud S."/>
            <person name="Pasculle A.W."/>
            <person name="Nierman W.C."/>
            <person name="Driscoll E."/>
            <person name="Cumbie R."/>
            <person name="Clancy C.J."/>
            <person name="Dupont C.L."/>
        </authorList>
    </citation>
    <scope>NUCLEOTIDE SEQUENCE [LARGE SCALE GENOMIC DNA]</scope>
    <source>
        <strain evidence="2 3">GL24</strain>
    </source>
</reference>
<accession>A0A9P6XQY3</accession>
<comment type="caution">
    <text evidence="2">The sequence shown here is derived from an EMBL/GenBank/DDBJ whole genome shotgun (WGS) entry which is preliminary data.</text>
</comment>
<feature type="compositionally biased region" description="Low complexity" evidence="1">
    <location>
        <begin position="88"/>
        <end position="99"/>
    </location>
</feature>
<sequence length="129" mass="13191">MLDPAHGGVIHAQDAVTAAHAETGVGGSGFHPHLTFGRAQRQPCILLAPLQRLRAAAAGQGRQGWKQHQQQPAGAHLRRPGWQPPAAPLRHAAPARTPRSGPVPTAAAHPVAGNTAACAAARTCSSGRG</sequence>
<feature type="region of interest" description="Disordered" evidence="1">
    <location>
        <begin position="58"/>
        <end position="112"/>
    </location>
</feature>